<proteinExistence type="predicted"/>
<evidence type="ECO:0000313" key="1">
    <source>
        <dbReference type="EMBL" id="EDO14150.1"/>
    </source>
</evidence>
<gene>
    <name evidence="1" type="ORF">BACOVA_00148</name>
</gene>
<accession>A0AAN3DCE4</accession>
<protein>
    <submittedName>
        <fullName evidence="1">Uncharacterized protein</fullName>
    </submittedName>
</protein>
<dbReference type="AlphaFoldDB" id="A0AAN3DCE4"/>
<evidence type="ECO:0000313" key="2">
    <source>
        <dbReference type="Proteomes" id="UP000005475"/>
    </source>
</evidence>
<sequence>MPAKVCERSILPGESIVPRTIRNCILFGYTGEVSGIDAVGKIAEKIMAEDAGDAPEQVDVDILFPEYLVNIGACAA</sequence>
<name>A0AAN3DCE4_BACO1</name>
<dbReference type="EMBL" id="AAXF02000026">
    <property type="protein sequence ID" value="EDO14150.1"/>
    <property type="molecule type" value="Genomic_DNA"/>
</dbReference>
<reference evidence="2" key="2">
    <citation type="submission" date="2007-04" db="EMBL/GenBank/DDBJ databases">
        <title>Draft genome sequence of Bacteroides ovatus (ATCC 8483).</title>
        <authorList>
            <person name="Sudarsanam P."/>
            <person name="Ley R."/>
            <person name="Guruge J."/>
            <person name="Turnbaugh P.J."/>
            <person name="Mahowald M."/>
            <person name="Liep D."/>
            <person name="Gordon J."/>
        </authorList>
    </citation>
    <scope>NUCLEOTIDE SEQUENCE [LARGE SCALE GENOMIC DNA]</scope>
    <source>
        <strain evidence="2">ATCC 8483 / DSM 1896 / JCM 5824 / BCRC 10623 / CCUG 4943 / NCTC 11153</strain>
    </source>
</reference>
<organism evidence="1 2">
    <name type="scientific">Bacteroides ovatus (strain ATCC 8483 / DSM 1896 / JCM 5824 / BCRC 10623 / CCUG 4943 / NCTC 11153)</name>
    <dbReference type="NCBI Taxonomy" id="411476"/>
    <lineage>
        <taxon>Bacteria</taxon>
        <taxon>Pseudomonadati</taxon>
        <taxon>Bacteroidota</taxon>
        <taxon>Bacteroidia</taxon>
        <taxon>Bacteroidales</taxon>
        <taxon>Bacteroidaceae</taxon>
        <taxon>Bacteroides</taxon>
    </lineage>
</organism>
<comment type="caution">
    <text evidence="1">The sequence shown here is derived from an EMBL/GenBank/DDBJ whole genome shotgun (WGS) entry which is preliminary data.</text>
</comment>
<dbReference type="Proteomes" id="UP000005475">
    <property type="component" value="Unassembled WGS sequence"/>
</dbReference>
<reference evidence="1 2" key="1">
    <citation type="submission" date="2007-03" db="EMBL/GenBank/DDBJ databases">
        <authorList>
            <person name="Fulton L."/>
            <person name="Clifton S."/>
            <person name="Fulton B."/>
            <person name="Xu J."/>
            <person name="Minx P."/>
            <person name="Pepin K.H."/>
            <person name="Johnson M."/>
            <person name="Thiruvilangam P."/>
            <person name="Bhonagiri V."/>
            <person name="Nash W.E."/>
            <person name="Mardis E.R."/>
            <person name="Wilson R.K."/>
        </authorList>
    </citation>
    <scope>NUCLEOTIDE SEQUENCE [LARGE SCALE GENOMIC DNA]</scope>
    <source>
        <strain evidence="2">ATCC 8483 / DSM 1896 / JCM 5824 / BCRC 10623 / CCUG 4943 / NCTC 11153</strain>
    </source>
</reference>